<dbReference type="PROSITE" id="PS51118">
    <property type="entry name" value="HTH_HXLR"/>
    <property type="match status" value="1"/>
</dbReference>
<feature type="domain" description="HTH hxlR-type" evidence="4">
    <location>
        <begin position="11"/>
        <end position="108"/>
    </location>
</feature>
<protein>
    <submittedName>
        <fullName evidence="5">Transcriptional regulator</fullName>
    </submittedName>
</protein>
<keyword evidence="1" id="KW-0805">Transcription regulation</keyword>
<evidence type="ECO:0000313" key="6">
    <source>
        <dbReference type="Proteomes" id="UP000190037"/>
    </source>
</evidence>
<sequence length="183" mass="20018">MNKDRFADMSCSVARTAALIADPWALLVLRDLFLGLVRFDELRRDLDIATNVLADRLDRLRAAGLVVREPYQQRPVRHEYHLTDAGRDLYGVVLSLLAWGDRHLAVDGVPMRLVHKSCGRPCTPTVTCGHCGEELVDEAVEVLPGPGGRDAPGTAVIAQRLFGAQDRADDAGESDVHEAGTRP</sequence>
<dbReference type="AlphaFoldDB" id="A0A1T3NMH6"/>
<dbReference type="GO" id="GO:0003677">
    <property type="term" value="F:DNA binding"/>
    <property type="evidence" value="ECO:0007669"/>
    <property type="project" value="UniProtKB-KW"/>
</dbReference>
<dbReference type="PANTHER" id="PTHR33204">
    <property type="entry name" value="TRANSCRIPTIONAL REGULATOR, MARR FAMILY"/>
    <property type="match status" value="1"/>
</dbReference>
<dbReference type="SUPFAM" id="SSF46785">
    <property type="entry name" value="Winged helix' DNA-binding domain"/>
    <property type="match status" value="1"/>
</dbReference>
<dbReference type="InterPro" id="IPR002577">
    <property type="entry name" value="HTH_HxlR"/>
</dbReference>
<dbReference type="RefSeq" id="WP_078981141.1">
    <property type="nucleotide sequence ID" value="NZ_MWQN01000003.1"/>
</dbReference>
<dbReference type="Gene3D" id="1.10.10.10">
    <property type="entry name" value="Winged helix-like DNA-binding domain superfamily/Winged helix DNA-binding domain"/>
    <property type="match status" value="1"/>
</dbReference>
<dbReference type="OrthoDB" id="9792527at2"/>
<evidence type="ECO:0000259" key="4">
    <source>
        <dbReference type="PROSITE" id="PS51118"/>
    </source>
</evidence>
<keyword evidence="2" id="KW-0238">DNA-binding</keyword>
<gene>
    <name evidence="5" type="ORF">B4N89_38210</name>
</gene>
<dbReference type="STRING" id="159449.B4N89_38210"/>
<evidence type="ECO:0000256" key="3">
    <source>
        <dbReference type="ARBA" id="ARBA00023163"/>
    </source>
</evidence>
<accession>A0A1T3NMH6</accession>
<dbReference type="InterPro" id="IPR036388">
    <property type="entry name" value="WH-like_DNA-bd_sf"/>
</dbReference>
<dbReference type="EMBL" id="MWQN01000003">
    <property type="protein sequence ID" value="OPC78049.1"/>
    <property type="molecule type" value="Genomic_DNA"/>
</dbReference>
<comment type="caution">
    <text evidence="5">The sequence shown here is derived from an EMBL/GenBank/DDBJ whole genome shotgun (WGS) entry which is preliminary data.</text>
</comment>
<dbReference type="PANTHER" id="PTHR33204:SF36">
    <property type="entry name" value="TRANSCRIPTIONAL REGULATORY PROTEIN"/>
    <property type="match status" value="1"/>
</dbReference>
<dbReference type="InterPro" id="IPR036390">
    <property type="entry name" value="WH_DNA-bd_sf"/>
</dbReference>
<keyword evidence="3" id="KW-0804">Transcription</keyword>
<organism evidence="5 6">
    <name type="scientific">Embleya scabrispora</name>
    <dbReference type="NCBI Taxonomy" id="159449"/>
    <lineage>
        <taxon>Bacteria</taxon>
        <taxon>Bacillati</taxon>
        <taxon>Actinomycetota</taxon>
        <taxon>Actinomycetes</taxon>
        <taxon>Kitasatosporales</taxon>
        <taxon>Streptomycetaceae</taxon>
        <taxon>Embleya</taxon>
    </lineage>
</organism>
<proteinExistence type="predicted"/>
<evidence type="ECO:0000313" key="5">
    <source>
        <dbReference type="EMBL" id="OPC78049.1"/>
    </source>
</evidence>
<dbReference type="Proteomes" id="UP000190037">
    <property type="component" value="Unassembled WGS sequence"/>
</dbReference>
<keyword evidence="6" id="KW-1185">Reference proteome</keyword>
<evidence type="ECO:0000256" key="2">
    <source>
        <dbReference type="ARBA" id="ARBA00023125"/>
    </source>
</evidence>
<dbReference type="Pfam" id="PF01638">
    <property type="entry name" value="HxlR"/>
    <property type="match status" value="1"/>
</dbReference>
<reference evidence="5 6" key="1">
    <citation type="submission" date="2017-03" db="EMBL/GenBank/DDBJ databases">
        <title>Draft genome sequence of Streptomyces scabrisporus NF3, endophyte isolated from Amphipterygium adstringens.</title>
        <authorList>
            <person name="Vazquez M."/>
            <person name="Ceapa C.D."/>
            <person name="Rodriguez Luna D."/>
            <person name="Sanchez Esquivel S."/>
        </authorList>
    </citation>
    <scope>NUCLEOTIDE SEQUENCE [LARGE SCALE GENOMIC DNA]</scope>
    <source>
        <strain evidence="5 6">NF3</strain>
    </source>
</reference>
<evidence type="ECO:0000256" key="1">
    <source>
        <dbReference type="ARBA" id="ARBA00023015"/>
    </source>
</evidence>
<name>A0A1T3NMH6_9ACTN</name>